<gene>
    <name evidence="1" type="ORF">L6164_020633</name>
</gene>
<proteinExistence type="predicted"/>
<evidence type="ECO:0000313" key="2">
    <source>
        <dbReference type="Proteomes" id="UP000828941"/>
    </source>
</evidence>
<keyword evidence="2" id="KW-1185">Reference proteome</keyword>
<organism evidence="1 2">
    <name type="scientific">Bauhinia variegata</name>
    <name type="common">Purple orchid tree</name>
    <name type="synonym">Phanera variegata</name>
    <dbReference type="NCBI Taxonomy" id="167791"/>
    <lineage>
        <taxon>Eukaryota</taxon>
        <taxon>Viridiplantae</taxon>
        <taxon>Streptophyta</taxon>
        <taxon>Embryophyta</taxon>
        <taxon>Tracheophyta</taxon>
        <taxon>Spermatophyta</taxon>
        <taxon>Magnoliopsida</taxon>
        <taxon>eudicotyledons</taxon>
        <taxon>Gunneridae</taxon>
        <taxon>Pentapetalae</taxon>
        <taxon>rosids</taxon>
        <taxon>fabids</taxon>
        <taxon>Fabales</taxon>
        <taxon>Fabaceae</taxon>
        <taxon>Cercidoideae</taxon>
        <taxon>Cercideae</taxon>
        <taxon>Bauhiniinae</taxon>
        <taxon>Bauhinia</taxon>
    </lineage>
</organism>
<sequence>MNIKHLMPISVVTLLLNITAVAVAPVGICYGRIANNLPPPTVIVNILKSNSISYLRLFNTDPATLQSFAGTGILLTIGVPNEILPFLASSANNAALNWLQSNVFTNIPANQVRYIAVGNEIFHKDPFYTPHLLPAIFNLHQALQTLGLSDSIKLSTPLAATVLANSFPPSSGTLDPHLRSDVVPLLQFLQKTQSPLMLNVYPYFSYINDRTHVSLDYALSRLENPVLDGSLQYRSLLDANIDALVYAMEREGFEGLPVVVTETGWPTSGGEAANVENAAAYNGNVLTQARNGVGTPRKPGIELEVYLFDLFDENEKVGEEFERHFGIFGVNGVKAYDLRFN</sequence>
<name>A0ACB9N0L8_BAUVA</name>
<dbReference type="Proteomes" id="UP000828941">
    <property type="component" value="Chromosome 8"/>
</dbReference>
<dbReference type="EMBL" id="CM039433">
    <property type="protein sequence ID" value="KAI4328265.1"/>
    <property type="molecule type" value="Genomic_DNA"/>
</dbReference>
<protein>
    <submittedName>
        <fullName evidence="1">Uncharacterized protein</fullName>
    </submittedName>
</protein>
<evidence type="ECO:0000313" key="1">
    <source>
        <dbReference type="EMBL" id="KAI4328265.1"/>
    </source>
</evidence>
<comment type="caution">
    <text evidence="1">The sequence shown here is derived from an EMBL/GenBank/DDBJ whole genome shotgun (WGS) entry which is preliminary data.</text>
</comment>
<reference evidence="1 2" key="1">
    <citation type="journal article" date="2022" name="DNA Res.">
        <title>Chromosomal-level genome assembly of the orchid tree Bauhinia variegata (Leguminosae; Cercidoideae) supports the allotetraploid origin hypothesis of Bauhinia.</title>
        <authorList>
            <person name="Zhong Y."/>
            <person name="Chen Y."/>
            <person name="Zheng D."/>
            <person name="Pang J."/>
            <person name="Liu Y."/>
            <person name="Luo S."/>
            <person name="Meng S."/>
            <person name="Qian L."/>
            <person name="Wei D."/>
            <person name="Dai S."/>
            <person name="Zhou R."/>
        </authorList>
    </citation>
    <scope>NUCLEOTIDE SEQUENCE [LARGE SCALE GENOMIC DNA]</scope>
    <source>
        <strain evidence="1">BV-YZ2020</strain>
    </source>
</reference>
<accession>A0ACB9N0L8</accession>